<dbReference type="RefSeq" id="WP_058935787.1">
    <property type="nucleotide sequence ID" value="NZ_CP013729.1"/>
</dbReference>
<sequence length="137" mass="15336">MTTPSLDDFVCVPIPLDLYAELARRQPRGVATLLADVAWDFVDRTAEDVDALPRAKAGVQWDALFLPDGTEVRTKYFGEWKVATVAGGRIVWEGETYSSMSQLARAMRGDTSNNAWKVLEVKRPNDTGWKSADFLRQ</sequence>
<accession>A0A0U3N6A0</accession>
<dbReference type="EMBL" id="CP013729">
    <property type="protein sequence ID" value="ALV07723.1"/>
    <property type="molecule type" value="Genomic_DNA"/>
</dbReference>
<dbReference type="STRING" id="76731.RD2015_3265"/>
<evidence type="ECO:0000313" key="2">
    <source>
        <dbReference type="Proteomes" id="UP000060699"/>
    </source>
</evidence>
<dbReference type="Proteomes" id="UP000060699">
    <property type="component" value="Chromosome"/>
</dbReference>
<dbReference type="OrthoDB" id="9151776at2"/>
<reference evidence="1 2" key="1">
    <citation type="submission" date="2015-12" db="EMBL/GenBank/DDBJ databases">
        <title>Complete genome of Roseateles depolymerans KCTC 42856.</title>
        <authorList>
            <person name="Kim K.M."/>
        </authorList>
    </citation>
    <scope>NUCLEOTIDE SEQUENCE [LARGE SCALE GENOMIC DNA]</scope>
    <source>
        <strain evidence="1 2">KCTC 42856</strain>
    </source>
</reference>
<gene>
    <name evidence="1" type="ORF">RD2015_3265</name>
</gene>
<dbReference type="KEGG" id="rdp:RD2015_3265"/>
<organism evidence="1 2">
    <name type="scientific">Roseateles depolymerans</name>
    <dbReference type="NCBI Taxonomy" id="76731"/>
    <lineage>
        <taxon>Bacteria</taxon>
        <taxon>Pseudomonadati</taxon>
        <taxon>Pseudomonadota</taxon>
        <taxon>Betaproteobacteria</taxon>
        <taxon>Burkholderiales</taxon>
        <taxon>Sphaerotilaceae</taxon>
        <taxon>Roseateles</taxon>
    </lineage>
</organism>
<keyword evidence="2" id="KW-1185">Reference proteome</keyword>
<evidence type="ECO:0000313" key="1">
    <source>
        <dbReference type="EMBL" id="ALV07723.1"/>
    </source>
</evidence>
<protein>
    <submittedName>
        <fullName evidence="1">Uncharacterized protein</fullName>
    </submittedName>
</protein>
<dbReference type="AlphaFoldDB" id="A0A0U3N6A0"/>
<name>A0A0U3N6A0_9BURK</name>
<proteinExistence type="predicted"/>